<dbReference type="NCBIfam" id="TIGR01733">
    <property type="entry name" value="AA-adenyl-dom"/>
    <property type="match status" value="2"/>
</dbReference>
<dbReference type="InterPro" id="IPR001242">
    <property type="entry name" value="Condensation_dom"/>
</dbReference>
<evidence type="ECO:0000256" key="1">
    <source>
        <dbReference type="ARBA" id="ARBA00001957"/>
    </source>
</evidence>
<dbReference type="SUPFAM" id="SSF56801">
    <property type="entry name" value="Acetyl-CoA synthetase-like"/>
    <property type="match status" value="2"/>
</dbReference>
<protein>
    <submittedName>
        <fullName evidence="5">Polyketide synthase modules and related proteins</fullName>
    </submittedName>
</protein>
<dbReference type="GO" id="GO:0003824">
    <property type="term" value="F:catalytic activity"/>
    <property type="evidence" value="ECO:0007669"/>
    <property type="project" value="InterPro"/>
</dbReference>
<dbReference type="Pfam" id="PF13193">
    <property type="entry name" value="AMP-binding_C"/>
    <property type="match status" value="2"/>
</dbReference>
<dbReference type="InterPro" id="IPR020845">
    <property type="entry name" value="AMP-binding_CS"/>
</dbReference>
<dbReference type="Gene3D" id="3.30.300.30">
    <property type="match status" value="2"/>
</dbReference>
<feature type="domain" description="Carrier" evidence="4">
    <location>
        <begin position="1997"/>
        <end position="2072"/>
    </location>
</feature>
<gene>
    <name evidence="5" type="ORF">AVDCRST_MAG56-3884</name>
</gene>
<keyword evidence="3" id="KW-0597">Phosphoprotein</keyword>
<dbReference type="Gene3D" id="3.30.559.30">
    <property type="entry name" value="Nonribosomal peptide synthetase, condensation domain"/>
    <property type="match status" value="2"/>
</dbReference>
<dbReference type="PANTHER" id="PTHR45527">
    <property type="entry name" value="NONRIBOSOMAL PEPTIDE SYNTHETASE"/>
    <property type="match status" value="1"/>
</dbReference>
<dbReference type="PROSITE" id="PS00012">
    <property type="entry name" value="PHOSPHOPANTETHEINE"/>
    <property type="match status" value="1"/>
</dbReference>
<dbReference type="PROSITE" id="PS00455">
    <property type="entry name" value="AMP_BINDING"/>
    <property type="match status" value="2"/>
</dbReference>
<dbReference type="Pfam" id="PF00501">
    <property type="entry name" value="AMP-binding"/>
    <property type="match status" value="2"/>
</dbReference>
<dbReference type="InterPro" id="IPR006162">
    <property type="entry name" value="Ppantetheine_attach_site"/>
</dbReference>
<dbReference type="FunFam" id="2.30.38.10:FF:000001">
    <property type="entry name" value="Non-ribosomal peptide synthetase PvdI"/>
    <property type="match status" value="2"/>
</dbReference>
<dbReference type="Gene3D" id="3.40.50.980">
    <property type="match status" value="4"/>
</dbReference>
<sequence length="2091" mass="232718">MKEARTAVNQAFDLQKKIHTAPRADPQKWLSDGSLLIKINHPVDTQRLQRALDELVRRHEALRGKYEPGPERIAGTTRGASGCLIDDRTAAITPIEALAKPVPPGQRLPGNVPPLRASLYQDSPGTYVLLINKPRGLADRYSDRLIVLELSRLYHDGFLPEAPVQVTEVVEWRDELAAGDYGESVKKYWVDLFRSGLPATSLLPAPAVRPDSPPQYRRHRFEWDDKQLPEIDRLVKGSGLGTESLLIAMLGVLVHKTKGTGEITIACTFDGRGQPELRSTVGDLAGNFPMKKTISPDARFAELWKETHENYALLARNQWFPLPGGPDAPAGTYNVRFEYNDAAGADAGNPGWEMYDQPGVGDETGEVSFSFTRRRHALSADVTYDGNRCTPAEAERLEAYLRAILKAVADDEQTTVANISIVSPAEKNKLLHDFNDTARPYPAGKVLHQLFEEQASRRPDKVAVVFNGKSVTYAELNARANQLAHFLRATCKVTPDARVGVLLRKSDAVLVALLAIMKAGGAYLPIDADTPARRMNYLISDGGVGVLLTESGYGEEPAAACQSTIYLDKRRDELAAFPGDNPALVNSPRDLAYVLYTSGSTGAPKGTMLEHAGIVNRIHWMWQYLGLDETDIILQKTPYTFDVSAWELFMPVCFGASLVLCAEADVYDPEQLIDLVHRHRVSVIHFVPSMLNTVLDVATAGHVEKLSSLKHVITSGEALLEKTVKNYYGKLRAPLHNLYGPTEASIDVSYFRTSPDDVVIPIGKPIDNIRLLILDQHLQLVPVGVEGEICISGIGVARGYLNKEALTKDKFIPDPYYEGERLYRTGDIGKWLPDGNVEYIGRSDQQVKIRGYRVELGEIENTLLGHEAVENAVVLPKGKDNDYLAAFVKCPAYVDMAGLKQFLHERLPAYMVPAEWIPVEAFPSTPSGKIDRKALLHLPAPGGLKKKKPGTRVEEKLAQIWSEVLNQEEVGLDDTFFDLGGHSLKATRITARISKELGARVELRYLFTNPTLAELAAKVMQSRMQRDEDIRPIEDQEHYGISHGQWRLWILDKMEGGSLAYLIHSAYKLVGLNRAAFERTLLALVERHQVLRTTFVEVDGQPRQRVHAPGSFGFRVDYRDLRSEPDQQTLVRNLSGEESRTPFALDRGPLLRCRLLRTEEDEYIFLFSIHHIITDGWSMEVIEKEIFTLYHAFLNQAGSPLAELDIHYKDYTAWHNRQLAGDSGTGHRDFWLGQFNDELPVLALSTDYSRPPRQTFHGKRISQKFAKSAVDGLRRLSHEHQASTFMVLSAVTNVLLHKYTGQRDIIIGSPVAARERLEFENQVGFYVNTLPLRSRIDPDAPFAELLLATREKILQAYEHQVYPFDKLVNELGLNRDMSRAPLFDVVLIFQSNDDHPYADLDKTVVTAVPVAHIVTHSDLRILFRESGGEITVSIDYNTDLFREERITGLIGHYTNLVTAVAENAATPVRALSCLSPREKQQLVVEFNATARDFPRDKTIVEMFEERVNKNPESPALRCNGRQWTYHQLNLEVNRLANYLRDKYRVKPGDIVGLMVERSERSLIGILAILKAGAAYLPVDAEYPEERKFYMLEDAGVKLLLTESAFMFDFGNYPHPLNVFVMDIQTAELPSQVTNPAPVNSPADLAYVIYTSGSTGKPKGVMIEHRASVNMVCDQVRQFSVAPADCLLQFASLSFDASVYEIFIALYAGASLCIADKDTISDPDNLTQYLRDNGVTIATLPPSYLGTLGPAELNFLRVIITAGEAAVAKDAAACASFCDYYNAYGPTEAAVCVSVYKVGKEIAGSASVPIGKPIANTEIYILDQHDQVVPLGHDGQMCIAGQGLARGYLNQPELTHEKFVPSPFQPGKRMYRSGDVGRWLPGGDIAYNGRLDDQVKVRGFRIELGEVENRIRQHEGVDNVFVCPNGDRTDLVAYVIYKEDHPDADLRDYLRAHVPEYMIPAFFVSLDQFPLTISGKIDKRSLPAPQVAAGGDEKEYDAPADDFSITLAAVWREVLGTERIGVHDNFFEIGGNSLKAIKAYGLINKSYPGIIKVSDLFALGTIHELSHVARTRGIGNVPEQQFGDGEFVRVTI</sequence>
<dbReference type="GO" id="GO:0005829">
    <property type="term" value="C:cytosol"/>
    <property type="evidence" value="ECO:0007669"/>
    <property type="project" value="TreeGrafter"/>
</dbReference>
<dbReference type="InterPro" id="IPR023213">
    <property type="entry name" value="CAT-like_dom_sf"/>
</dbReference>
<dbReference type="CDD" id="cd19531">
    <property type="entry name" value="LCL_NRPS-like"/>
    <property type="match status" value="1"/>
</dbReference>
<organism evidence="5">
    <name type="scientific">uncultured Cytophagales bacterium</name>
    <dbReference type="NCBI Taxonomy" id="158755"/>
    <lineage>
        <taxon>Bacteria</taxon>
        <taxon>Pseudomonadati</taxon>
        <taxon>Bacteroidota</taxon>
        <taxon>Sphingobacteriia</taxon>
        <taxon>Sphingobacteriales</taxon>
        <taxon>environmental samples</taxon>
    </lineage>
</organism>
<dbReference type="Gene3D" id="2.30.38.10">
    <property type="entry name" value="Luciferase, Domain 3"/>
    <property type="match status" value="2"/>
</dbReference>
<dbReference type="Gene3D" id="1.10.1200.10">
    <property type="entry name" value="ACP-like"/>
    <property type="match status" value="2"/>
</dbReference>
<dbReference type="InterPro" id="IPR020806">
    <property type="entry name" value="PKS_PP-bd"/>
</dbReference>
<proteinExistence type="predicted"/>
<dbReference type="PROSITE" id="PS50075">
    <property type="entry name" value="CARRIER"/>
    <property type="match status" value="2"/>
</dbReference>
<dbReference type="GO" id="GO:0043041">
    <property type="term" value="P:amino acid activation for nonribosomal peptide biosynthetic process"/>
    <property type="evidence" value="ECO:0007669"/>
    <property type="project" value="TreeGrafter"/>
</dbReference>
<dbReference type="Pfam" id="PF00668">
    <property type="entry name" value="Condensation"/>
    <property type="match status" value="2"/>
</dbReference>
<name>A0A6J4IP61_9SPHI</name>
<keyword evidence="2" id="KW-0596">Phosphopantetheine</keyword>
<dbReference type="InterPro" id="IPR045851">
    <property type="entry name" value="AMP-bd_C_sf"/>
</dbReference>
<comment type="cofactor">
    <cofactor evidence="1">
        <name>pantetheine 4'-phosphate</name>
        <dbReference type="ChEBI" id="CHEBI:47942"/>
    </cofactor>
</comment>
<dbReference type="FunFam" id="3.30.300.30:FF:000015">
    <property type="entry name" value="Nonribosomal peptide synthase SidD"/>
    <property type="match status" value="1"/>
</dbReference>
<evidence type="ECO:0000259" key="4">
    <source>
        <dbReference type="PROSITE" id="PS50075"/>
    </source>
</evidence>
<dbReference type="Pfam" id="PF00550">
    <property type="entry name" value="PP-binding"/>
    <property type="match status" value="2"/>
</dbReference>
<dbReference type="InterPro" id="IPR000873">
    <property type="entry name" value="AMP-dep_synth/lig_dom"/>
</dbReference>
<dbReference type="SUPFAM" id="SSF47336">
    <property type="entry name" value="ACP-like"/>
    <property type="match status" value="2"/>
</dbReference>
<reference evidence="5" key="1">
    <citation type="submission" date="2020-02" db="EMBL/GenBank/DDBJ databases">
        <authorList>
            <person name="Meier V. D."/>
        </authorList>
    </citation>
    <scope>NUCLEOTIDE SEQUENCE</scope>
    <source>
        <strain evidence="5">AVDCRST_MAG56</strain>
    </source>
</reference>
<dbReference type="FunFam" id="3.40.50.980:FF:000001">
    <property type="entry name" value="Non-ribosomal peptide synthetase"/>
    <property type="match status" value="2"/>
</dbReference>
<dbReference type="InterPro" id="IPR009081">
    <property type="entry name" value="PP-bd_ACP"/>
</dbReference>
<evidence type="ECO:0000256" key="2">
    <source>
        <dbReference type="ARBA" id="ARBA00022450"/>
    </source>
</evidence>
<feature type="domain" description="Carrier" evidence="4">
    <location>
        <begin position="948"/>
        <end position="1023"/>
    </location>
</feature>
<dbReference type="InterPro" id="IPR010071">
    <property type="entry name" value="AA_adenyl_dom"/>
</dbReference>
<dbReference type="Gene3D" id="3.30.559.10">
    <property type="entry name" value="Chloramphenicol acetyltransferase-like domain"/>
    <property type="match status" value="2"/>
</dbReference>
<dbReference type="CDD" id="cd05930">
    <property type="entry name" value="A_NRPS"/>
    <property type="match status" value="1"/>
</dbReference>
<dbReference type="NCBIfam" id="NF003417">
    <property type="entry name" value="PRK04813.1"/>
    <property type="match status" value="2"/>
</dbReference>
<accession>A0A6J4IP61</accession>
<dbReference type="PANTHER" id="PTHR45527:SF1">
    <property type="entry name" value="FATTY ACID SYNTHASE"/>
    <property type="match status" value="1"/>
</dbReference>
<dbReference type="InterPro" id="IPR025110">
    <property type="entry name" value="AMP-bd_C"/>
</dbReference>
<dbReference type="FunFam" id="3.40.50.12780:FF:000012">
    <property type="entry name" value="Non-ribosomal peptide synthetase"/>
    <property type="match status" value="2"/>
</dbReference>
<dbReference type="SMART" id="SM00823">
    <property type="entry name" value="PKS_PP"/>
    <property type="match status" value="1"/>
</dbReference>
<evidence type="ECO:0000256" key="3">
    <source>
        <dbReference type="ARBA" id="ARBA00022553"/>
    </source>
</evidence>
<dbReference type="SUPFAM" id="SSF52777">
    <property type="entry name" value="CoA-dependent acyltransferases"/>
    <property type="match status" value="4"/>
</dbReference>
<evidence type="ECO:0000313" key="5">
    <source>
        <dbReference type="EMBL" id="CAA9258053.1"/>
    </source>
</evidence>
<dbReference type="FunFam" id="1.10.1200.10:FF:000005">
    <property type="entry name" value="Nonribosomal peptide synthetase 1"/>
    <property type="match status" value="1"/>
</dbReference>
<dbReference type="EMBL" id="CADCTQ010000208">
    <property type="protein sequence ID" value="CAA9258053.1"/>
    <property type="molecule type" value="Genomic_DNA"/>
</dbReference>
<dbReference type="GO" id="GO:0044550">
    <property type="term" value="P:secondary metabolite biosynthetic process"/>
    <property type="evidence" value="ECO:0007669"/>
    <property type="project" value="TreeGrafter"/>
</dbReference>
<dbReference type="InterPro" id="IPR036736">
    <property type="entry name" value="ACP-like_sf"/>
</dbReference>
<dbReference type="GO" id="GO:0031177">
    <property type="term" value="F:phosphopantetheine binding"/>
    <property type="evidence" value="ECO:0007669"/>
    <property type="project" value="InterPro"/>
</dbReference>